<evidence type="ECO:0000256" key="7">
    <source>
        <dbReference type="HAMAP-Rule" id="MF_00017"/>
    </source>
</evidence>
<dbReference type="CDD" id="cd01025">
    <property type="entry name" value="TOPRIM_recR"/>
    <property type="match status" value="1"/>
</dbReference>
<dbReference type="STRING" id="1817828.A2722_01360"/>
<dbReference type="SUPFAM" id="SSF111304">
    <property type="entry name" value="Recombination protein RecR"/>
    <property type="match status" value="1"/>
</dbReference>
<evidence type="ECO:0000313" key="9">
    <source>
        <dbReference type="EMBL" id="OGE89272.1"/>
    </source>
</evidence>
<keyword evidence="5 7" id="KW-0233">DNA recombination</keyword>
<dbReference type="Gene3D" id="6.10.250.240">
    <property type="match status" value="1"/>
</dbReference>
<dbReference type="GO" id="GO:0003677">
    <property type="term" value="F:DNA binding"/>
    <property type="evidence" value="ECO:0007669"/>
    <property type="project" value="UniProtKB-UniRule"/>
</dbReference>
<dbReference type="HAMAP" id="MF_00017">
    <property type="entry name" value="RecR"/>
    <property type="match status" value="1"/>
</dbReference>
<dbReference type="GO" id="GO:0006310">
    <property type="term" value="P:DNA recombination"/>
    <property type="evidence" value="ECO:0007669"/>
    <property type="project" value="UniProtKB-UniRule"/>
</dbReference>
<dbReference type="NCBIfam" id="TIGR00615">
    <property type="entry name" value="recR"/>
    <property type="match status" value="1"/>
</dbReference>
<evidence type="ECO:0000313" key="10">
    <source>
        <dbReference type="Proteomes" id="UP000178377"/>
    </source>
</evidence>
<evidence type="ECO:0000256" key="2">
    <source>
        <dbReference type="ARBA" id="ARBA00022763"/>
    </source>
</evidence>
<dbReference type="PROSITE" id="PS01300">
    <property type="entry name" value="RECR"/>
    <property type="match status" value="1"/>
</dbReference>
<dbReference type="AlphaFoldDB" id="A0A1F5PHZ0"/>
<feature type="zinc finger region" description="C4-type" evidence="7">
    <location>
        <begin position="58"/>
        <end position="73"/>
    </location>
</feature>
<dbReference type="Pfam" id="PF21176">
    <property type="entry name" value="RecR_HhH"/>
    <property type="match status" value="1"/>
</dbReference>
<comment type="caution">
    <text evidence="9">The sequence shown here is derived from an EMBL/GenBank/DDBJ whole genome shotgun (WGS) entry which is preliminary data.</text>
</comment>
<dbReference type="Gene3D" id="1.10.8.420">
    <property type="entry name" value="RecR Domain 1"/>
    <property type="match status" value="1"/>
</dbReference>
<dbReference type="InterPro" id="IPR015967">
    <property type="entry name" value="Rcmb_RecR_Znf"/>
</dbReference>
<name>A0A1F5PHZ0_9BACT</name>
<keyword evidence="2 7" id="KW-0227">DNA damage</keyword>
<dbReference type="PROSITE" id="PS50880">
    <property type="entry name" value="TOPRIM"/>
    <property type="match status" value="1"/>
</dbReference>
<dbReference type="InterPro" id="IPR023627">
    <property type="entry name" value="Rcmb_RecR"/>
</dbReference>
<dbReference type="PANTHER" id="PTHR30446">
    <property type="entry name" value="RECOMBINATION PROTEIN RECR"/>
    <property type="match status" value="1"/>
</dbReference>
<comment type="function">
    <text evidence="7">May play a role in DNA repair. It seems to be involved in an RecBC-independent recombinational process of DNA repair. It may act with RecF and RecO.</text>
</comment>
<keyword evidence="6 7" id="KW-0234">DNA repair</keyword>
<dbReference type="Proteomes" id="UP000178377">
    <property type="component" value="Unassembled WGS sequence"/>
</dbReference>
<dbReference type="Pfam" id="PF21175">
    <property type="entry name" value="RecR_C"/>
    <property type="match status" value="1"/>
</dbReference>
<dbReference type="GO" id="GO:0006281">
    <property type="term" value="P:DNA repair"/>
    <property type="evidence" value="ECO:0007669"/>
    <property type="project" value="UniProtKB-UniRule"/>
</dbReference>
<dbReference type="InterPro" id="IPR006171">
    <property type="entry name" value="TOPRIM_dom"/>
</dbReference>
<keyword evidence="4 7" id="KW-0862">Zinc</keyword>
<keyword evidence="3 7" id="KW-0863">Zinc-finger</keyword>
<evidence type="ECO:0000256" key="4">
    <source>
        <dbReference type="ARBA" id="ARBA00022833"/>
    </source>
</evidence>
<feature type="domain" description="Toprim" evidence="8">
    <location>
        <begin position="81"/>
        <end position="181"/>
    </location>
</feature>
<protein>
    <recommendedName>
        <fullName evidence="7">Recombination protein RecR</fullName>
    </recommendedName>
</protein>
<organism evidence="9 10">
    <name type="scientific">Candidatus Doudnabacteria bacterium RIFCSPHIGHO2_01_FULL_50_11</name>
    <dbReference type="NCBI Taxonomy" id="1817828"/>
    <lineage>
        <taxon>Bacteria</taxon>
        <taxon>Candidatus Doudnaibacteriota</taxon>
    </lineage>
</organism>
<evidence type="ECO:0000256" key="3">
    <source>
        <dbReference type="ARBA" id="ARBA00022771"/>
    </source>
</evidence>
<evidence type="ECO:0000256" key="6">
    <source>
        <dbReference type="ARBA" id="ARBA00023204"/>
    </source>
</evidence>
<gene>
    <name evidence="7" type="primary">recR</name>
    <name evidence="9" type="ORF">A2722_01360</name>
</gene>
<dbReference type="InterPro" id="IPR000093">
    <property type="entry name" value="DNA_Rcmb_RecR"/>
</dbReference>
<dbReference type="Pfam" id="PF02132">
    <property type="entry name" value="RecR_ZnF"/>
    <property type="match status" value="1"/>
</dbReference>
<keyword evidence="1 7" id="KW-0479">Metal-binding</keyword>
<reference evidence="9 10" key="1">
    <citation type="journal article" date="2016" name="Nat. Commun.">
        <title>Thousands of microbial genomes shed light on interconnected biogeochemical processes in an aquifer system.</title>
        <authorList>
            <person name="Anantharaman K."/>
            <person name="Brown C.T."/>
            <person name="Hug L.A."/>
            <person name="Sharon I."/>
            <person name="Castelle C.J."/>
            <person name="Probst A.J."/>
            <person name="Thomas B.C."/>
            <person name="Singh A."/>
            <person name="Wilkins M.J."/>
            <person name="Karaoz U."/>
            <person name="Brodie E.L."/>
            <person name="Williams K.H."/>
            <person name="Hubbard S.S."/>
            <person name="Banfield J.F."/>
        </authorList>
    </citation>
    <scope>NUCLEOTIDE SEQUENCE [LARGE SCALE GENOMIC DNA]</scope>
</reference>
<dbReference type="SMART" id="SM00493">
    <property type="entry name" value="TOPRIM"/>
    <property type="match status" value="1"/>
</dbReference>
<evidence type="ECO:0000256" key="5">
    <source>
        <dbReference type="ARBA" id="ARBA00023172"/>
    </source>
</evidence>
<evidence type="ECO:0000256" key="1">
    <source>
        <dbReference type="ARBA" id="ARBA00022723"/>
    </source>
</evidence>
<dbReference type="Gene3D" id="3.40.1360.10">
    <property type="match status" value="1"/>
</dbReference>
<comment type="similarity">
    <text evidence="7">Belongs to the RecR family.</text>
</comment>
<sequence>MRILPKSIEKMIAEFSRLPGIGSKTASRLTFYLLKVSPVQFGQFVEAVSGLKNNVQQCRQCCNMAEAELCDICKDSKRDKRLICVVEDPLDVMALEQTKSFTGTYHVLGGAISPIDGVGPEQLKIAELVERVNALRKDSSESVEIILATNPSLEGDATAMYIARELKPAQAKITKLARGIPVGGDLEYTDEQTLTDAIKNRKEI</sequence>
<dbReference type="EMBL" id="MFEO01000024">
    <property type="protein sequence ID" value="OGE89272.1"/>
    <property type="molecule type" value="Genomic_DNA"/>
</dbReference>
<dbReference type="Pfam" id="PF13662">
    <property type="entry name" value="Toprim_4"/>
    <property type="match status" value="1"/>
</dbReference>
<dbReference type="InterPro" id="IPR034137">
    <property type="entry name" value="TOPRIM_RecR"/>
</dbReference>
<dbReference type="PANTHER" id="PTHR30446:SF0">
    <property type="entry name" value="RECOMBINATION PROTEIN RECR"/>
    <property type="match status" value="1"/>
</dbReference>
<dbReference type="GO" id="GO:0008270">
    <property type="term" value="F:zinc ion binding"/>
    <property type="evidence" value="ECO:0007669"/>
    <property type="project" value="UniProtKB-KW"/>
</dbReference>
<proteinExistence type="inferred from homology"/>
<evidence type="ECO:0000259" key="8">
    <source>
        <dbReference type="PROSITE" id="PS50880"/>
    </source>
</evidence>
<accession>A0A1F5PHZ0</accession>